<dbReference type="CDD" id="cd02440">
    <property type="entry name" value="AdoMet_MTases"/>
    <property type="match status" value="1"/>
</dbReference>
<dbReference type="Gene3D" id="3.40.50.150">
    <property type="entry name" value="Vaccinia Virus protein VP39"/>
    <property type="match status" value="1"/>
</dbReference>
<protein>
    <submittedName>
        <fullName evidence="2">Spermidine synthase</fullName>
    </submittedName>
</protein>
<keyword evidence="1" id="KW-0620">Polyamine biosynthesis</keyword>
<dbReference type="NCBIfam" id="NF037959">
    <property type="entry name" value="MFS_SpdSyn"/>
    <property type="match status" value="1"/>
</dbReference>
<dbReference type="EMBL" id="LPJR01000067">
    <property type="protein sequence ID" value="KWF22865.1"/>
    <property type="molecule type" value="Genomic_DNA"/>
</dbReference>
<dbReference type="AlphaFoldDB" id="A0A132EB91"/>
<evidence type="ECO:0000313" key="3">
    <source>
        <dbReference type="Proteomes" id="UP000062912"/>
    </source>
</evidence>
<dbReference type="InterPro" id="IPR029063">
    <property type="entry name" value="SAM-dependent_MTases_sf"/>
</dbReference>
<comment type="caution">
    <text evidence="2">The sequence shown here is derived from an EMBL/GenBank/DDBJ whole genome shotgun (WGS) entry which is preliminary data.</text>
</comment>
<reference evidence="2 3" key="1">
    <citation type="submission" date="2015-11" db="EMBL/GenBank/DDBJ databases">
        <title>Expanding the genomic diversity of Burkholderia species for the development of highly accurate diagnostics.</title>
        <authorList>
            <person name="Sahl J."/>
            <person name="Keim P."/>
            <person name="Wagner D."/>
        </authorList>
    </citation>
    <scope>NUCLEOTIDE SEQUENCE [LARGE SCALE GENOMIC DNA]</scope>
    <source>
        <strain evidence="2 3">MSMB368WGS</strain>
    </source>
</reference>
<dbReference type="SUPFAM" id="SSF53335">
    <property type="entry name" value="S-adenosyl-L-methionine-dependent methyltransferases"/>
    <property type="match status" value="1"/>
</dbReference>
<dbReference type="PANTHER" id="PTHR43317:SF11">
    <property type="entry name" value="POLYAMINE AMINOPROPYLTRANSFERASE 2"/>
    <property type="match status" value="1"/>
</dbReference>
<dbReference type="Proteomes" id="UP000062912">
    <property type="component" value="Unassembled WGS sequence"/>
</dbReference>
<organism evidence="2 3">
    <name type="scientific">Burkholderia pseudomultivorans</name>
    <dbReference type="NCBI Taxonomy" id="1207504"/>
    <lineage>
        <taxon>Bacteria</taxon>
        <taxon>Pseudomonadati</taxon>
        <taxon>Pseudomonadota</taxon>
        <taxon>Betaproteobacteria</taxon>
        <taxon>Burkholderiales</taxon>
        <taxon>Burkholderiaceae</taxon>
        <taxon>Burkholderia</taxon>
        <taxon>Burkholderia cepacia complex</taxon>
    </lineage>
</organism>
<accession>A0A132EB91</accession>
<dbReference type="PANTHER" id="PTHR43317">
    <property type="entry name" value="THERMOSPERMINE SYNTHASE ACAULIS5"/>
    <property type="match status" value="1"/>
</dbReference>
<proteinExistence type="predicted"/>
<name>A0A132EB91_9BURK</name>
<dbReference type="GO" id="GO:0006596">
    <property type="term" value="P:polyamine biosynthetic process"/>
    <property type="evidence" value="ECO:0007669"/>
    <property type="project" value="UniProtKB-KW"/>
</dbReference>
<evidence type="ECO:0000256" key="1">
    <source>
        <dbReference type="ARBA" id="ARBA00023115"/>
    </source>
</evidence>
<dbReference type="OrthoDB" id="117774at2"/>
<evidence type="ECO:0000313" key="2">
    <source>
        <dbReference type="EMBL" id="KWF22865.1"/>
    </source>
</evidence>
<dbReference type="Pfam" id="PF01564">
    <property type="entry name" value="Spermine_synth"/>
    <property type="match status" value="1"/>
</dbReference>
<dbReference type="RefSeq" id="WP_060245581.1">
    <property type="nucleotide sequence ID" value="NZ_LPJR01000067.1"/>
</dbReference>
<sequence>MNEDRASYDAFVRFLSTPLRDGKPFVLETRHAISLHFDHLATQSFMSLKDPSALALGYTRVMMGFLLLQPAPAHICMLGLGGGSLAKYCYRHLPDTAIDAVEINPDVIALRDVFRIPADDARFRVVCADGADHVARADVRTDVILHDAFAADGMPGRCTDRAFFAACRARLSDAGVLAINFTDDDPALPEHIERLRSVFGASCSLVRCGDDSNFVAFAWNGDRRLPSMRVLIERAMSFGFAGDLKLMSIARRLKAGECIDPAQLTWRDQGQARWEIGA</sequence>
<gene>
    <name evidence="2" type="ORF">WT56_01425</name>
</gene>